<reference evidence="2 3" key="1">
    <citation type="submission" date="2020-08" db="EMBL/GenBank/DDBJ databases">
        <title>Genomic Encyclopedia of Type Strains, Phase IV (KMG-IV): sequencing the most valuable type-strain genomes for metagenomic binning, comparative biology and taxonomic classification.</title>
        <authorList>
            <person name="Goeker M."/>
        </authorList>
    </citation>
    <scope>NUCLEOTIDE SEQUENCE [LARGE SCALE GENOMIC DNA]</scope>
    <source>
        <strain evidence="2 3">DSM 105721</strain>
    </source>
</reference>
<comment type="caution">
    <text evidence="2">The sequence shown here is derived from an EMBL/GenBank/DDBJ whole genome shotgun (WGS) entry which is preliminary data.</text>
</comment>
<evidence type="ECO:0000256" key="1">
    <source>
        <dbReference type="SAM" id="Coils"/>
    </source>
</evidence>
<proteinExistence type="predicted"/>
<accession>A0A7W6HX74</accession>
<dbReference type="GeneID" id="93102873"/>
<keyword evidence="1" id="KW-0175">Coiled coil</keyword>
<dbReference type="AlphaFoldDB" id="A0A7W6HX74"/>
<organism evidence="2 3">
    <name type="scientific">Butyricimonas faecihominis</name>
    <dbReference type="NCBI Taxonomy" id="1472416"/>
    <lineage>
        <taxon>Bacteria</taxon>
        <taxon>Pseudomonadati</taxon>
        <taxon>Bacteroidota</taxon>
        <taxon>Bacteroidia</taxon>
        <taxon>Bacteroidales</taxon>
        <taxon>Odoribacteraceae</taxon>
        <taxon>Butyricimonas</taxon>
    </lineage>
</organism>
<sequence length="461" mass="53215">MDKKVEKQTLEELQARFEALCDEQEQLPREGFAKVFEVLDGMEETFTPQHPYTENEDIINKALEITGHSNDEAFCKAFKRNNQIMIEGKKIQAKGLEIFAMQQHEKIQEEPHSPNEWQFVPIRILAPKEIMDNVINPILETDAKEGKGLYGNITDIPEEDESLDEWFDIEAYGIKCSLEPLYRDLQNYGVVDSVLENDTIREYYLKVIKSLICFIRDNTDKPNKIRNHISKTLKGLDDIPGFGLLLQILLLQGLVKWFENVDLKKGDNGYNEACSLVQWIGEQLMKKEISFCYFRWGENDKKRLKPLCDYLYSTEVGKIVQNSLFEKQTDCSFIVDGENGAKRMLKKSTSDIKTTDENDLLSKQDKVTQRGRQSKTFRDCLQNVDKLQTLHDVMNGKKGKEVALIMKVAIQIGWITKPTFKAVEDEFGNIGNRSNYNKYINENNRFTNDEIDGMKQALLSS</sequence>
<dbReference type="Proteomes" id="UP000546007">
    <property type="component" value="Unassembled WGS sequence"/>
</dbReference>
<dbReference type="EMBL" id="JACIES010000006">
    <property type="protein sequence ID" value="MBB4026641.1"/>
    <property type="molecule type" value="Genomic_DNA"/>
</dbReference>
<dbReference type="OrthoDB" id="1100818at2"/>
<name>A0A7W6HX74_9BACT</name>
<feature type="coiled-coil region" evidence="1">
    <location>
        <begin position="3"/>
        <end position="30"/>
    </location>
</feature>
<evidence type="ECO:0000313" key="2">
    <source>
        <dbReference type="EMBL" id="MBB4026641.1"/>
    </source>
</evidence>
<evidence type="ECO:0000313" key="3">
    <source>
        <dbReference type="Proteomes" id="UP000546007"/>
    </source>
</evidence>
<keyword evidence="3" id="KW-1185">Reference proteome</keyword>
<gene>
    <name evidence="2" type="ORF">GGR14_002442</name>
</gene>
<protein>
    <submittedName>
        <fullName evidence="2">Uncharacterized protein</fullName>
    </submittedName>
</protein>
<dbReference type="RefSeq" id="WP_124317529.1">
    <property type="nucleotide sequence ID" value="NZ_AP028155.1"/>
</dbReference>